<dbReference type="GeneID" id="19403536"/>
<gene>
    <name evidence="2" type="ORF">SETTUDRAFT_31389</name>
</gene>
<evidence type="ECO:0000313" key="3">
    <source>
        <dbReference type="Proteomes" id="UP000016935"/>
    </source>
</evidence>
<keyword evidence="1" id="KW-1133">Transmembrane helix</keyword>
<keyword evidence="1" id="KW-0812">Transmembrane</keyword>
<protein>
    <submittedName>
        <fullName evidence="2">Uncharacterized protein</fullName>
    </submittedName>
</protein>
<feature type="transmembrane region" description="Helical" evidence="1">
    <location>
        <begin position="197"/>
        <end position="222"/>
    </location>
</feature>
<evidence type="ECO:0000256" key="1">
    <source>
        <dbReference type="SAM" id="Phobius"/>
    </source>
</evidence>
<organism evidence="2 3">
    <name type="scientific">Exserohilum turcicum (strain 28A)</name>
    <name type="common">Northern leaf blight fungus</name>
    <name type="synonym">Setosphaeria turcica</name>
    <dbReference type="NCBI Taxonomy" id="671987"/>
    <lineage>
        <taxon>Eukaryota</taxon>
        <taxon>Fungi</taxon>
        <taxon>Dikarya</taxon>
        <taxon>Ascomycota</taxon>
        <taxon>Pezizomycotina</taxon>
        <taxon>Dothideomycetes</taxon>
        <taxon>Pleosporomycetidae</taxon>
        <taxon>Pleosporales</taxon>
        <taxon>Pleosporineae</taxon>
        <taxon>Pleosporaceae</taxon>
        <taxon>Exserohilum</taxon>
    </lineage>
</organism>
<evidence type="ECO:0000313" key="2">
    <source>
        <dbReference type="EMBL" id="EOA87088.1"/>
    </source>
</evidence>
<sequence>MYNTTSVHPMPHGKSKFIPAVNKLILMEASLLKPVIQYSEDKIQPLKSSPELASESMSWIHEPQDPATRAAINTVTAITLRSGSIQCRVRFESQILAARKVLAFASHVQQSPGALIWSLQAETDTRVHREHSEIERVLQQACKRNKSVKVFWRDATTGFGHLRGNGQSFLVYRVLWSQIRLISQHFLQWLYQEVVLIPYLSLSWIVFVALFFGAFILGVYYLGGWDSM</sequence>
<keyword evidence="1" id="KW-0472">Membrane</keyword>
<reference evidence="2 3" key="1">
    <citation type="journal article" date="2012" name="PLoS Pathog.">
        <title>Diverse lifestyles and strategies of plant pathogenesis encoded in the genomes of eighteen Dothideomycetes fungi.</title>
        <authorList>
            <person name="Ohm R.A."/>
            <person name="Feau N."/>
            <person name="Henrissat B."/>
            <person name="Schoch C.L."/>
            <person name="Horwitz B.A."/>
            <person name="Barry K.W."/>
            <person name="Condon B.J."/>
            <person name="Copeland A.C."/>
            <person name="Dhillon B."/>
            <person name="Glaser F."/>
            <person name="Hesse C.N."/>
            <person name="Kosti I."/>
            <person name="LaButti K."/>
            <person name="Lindquist E.A."/>
            <person name="Lucas S."/>
            <person name="Salamov A.A."/>
            <person name="Bradshaw R.E."/>
            <person name="Ciuffetti L."/>
            <person name="Hamelin R.C."/>
            <person name="Kema G.H.J."/>
            <person name="Lawrence C."/>
            <person name="Scott J.A."/>
            <person name="Spatafora J.W."/>
            <person name="Turgeon B.G."/>
            <person name="de Wit P.J.G.M."/>
            <person name="Zhong S."/>
            <person name="Goodwin S.B."/>
            <person name="Grigoriev I.V."/>
        </authorList>
    </citation>
    <scope>NUCLEOTIDE SEQUENCE [LARGE SCALE GENOMIC DNA]</scope>
    <source>
        <strain evidence="3">28A</strain>
    </source>
</reference>
<dbReference type="HOGENOM" id="CLU_1215430_0_0_1"/>
<dbReference type="AlphaFoldDB" id="R0K1S4"/>
<dbReference type="EMBL" id="KB908592">
    <property type="protein sequence ID" value="EOA87088.1"/>
    <property type="molecule type" value="Genomic_DNA"/>
</dbReference>
<name>R0K1S4_EXST2</name>
<keyword evidence="3" id="KW-1185">Reference proteome</keyword>
<reference evidence="2 3" key="2">
    <citation type="journal article" date="2013" name="PLoS Genet.">
        <title>Comparative genome structure, secondary metabolite, and effector coding capacity across Cochliobolus pathogens.</title>
        <authorList>
            <person name="Condon B.J."/>
            <person name="Leng Y."/>
            <person name="Wu D."/>
            <person name="Bushley K.E."/>
            <person name="Ohm R.A."/>
            <person name="Otillar R."/>
            <person name="Martin J."/>
            <person name="Schackwitz W."/>
            <person name="Grimwood J."/>
            <person name="MohdZainudin N."/>
            <person name="Xue C."/>
            <person name="Wang R."/>
            <person name="Manning V.A."/>
            <person name="Dhillon B."/>
            <person name="Tu Z.J."/>
            <person name="Steffenson B.J."/>
            <person name="Salamov A."/>
            <person name="Sun H."/>
            <person name="Lowry S."/>
            <person name="LaButti K."/>
            <person name="Han J."/>
            <person name="Copeland A."/>
            <person name="Lindquist E."/>
            <person name="Barry K."/>
            <person name="Schmutz J."/>
            <person name="Baker S.E."/>
            <person name="Ciuffetti L.M."/>
            <person name="Grigoriev I.V."/>
            <person name="Zhong S."/>
            <person name="Turgeon B.G."/>
        </authorList>
    </citation>
    <scope>NUCLEOTIDE SEQUENCE [LARGE SCALE GENOMIC DNA]</scope>
    <source>
        <strain evidence="3">28A</strain>
    </source>
</reference>
<accession>R0K1S4</accession>
<dbReference type="Proteomes" id="UP000016935">
    <property type="component" value="Unassembled WGS sequence"/>
</dbReference>
<dbReference type="RefSeq" id="XP_008025053.1">
    <property type="nucleotide sequence ID" value="XM_008026862.1"/>
</dbReference>
<proteinExistence type="predicted"/>